<evidence type="ECO:0008006" key="5">
    <source>
        <dbReference type="Google" id="ProtNLM"/>
    </source>
</evidence>
<dbReference type="RefSeq" id="WP_205357028.1">
    <property type="nucleotide sequence ID" value="NZ_JADKYB010000005.1"/>
</dbReference>
<feature type="compositionally biased region" description="Low complexity" evidence="1">
    <location>
        <begin position="180"/>
        <end position="189"/>
    </location>
</feature>
<name>A0ABS2TSD6_9ACTN</name>
<comment type="caution">
    <text evidence="3">The sequence shown here is derived from an EMBL/GenBank/DDBJ whole genome shotgun (WGS) entry which is preliminary data.</text>
</comment>
<dbReference type="EMBL" id="JADKYB010000005">
    <property type="protein sequence ID" value="MBM9505175.1"/>
    <property type="molecule type" value="Genomic_DNA"/>
</dbReference>
<dbReference type="Proteomes" id="UP000749040">
    <property type="component" value="Unassembled WGS sequence"/>
</dbReference>
<proteinExistence type="predicted"/>
<feature type="region of interest" description="Disordered" evidence="1">
    <location>
        <begin position="171"/>
        <end position="225"/>
    </location>
</feature>
<accession>A0ABS2TSD6</accession>
<evidence type="ECO:0000313" key="4">
    <source>
        <dbReference type="Proteomes" id="UP000749040"/>
    </source>
</evidence>
<gene>
    <name evidence="3" type="ORF">ITX44_11595</name>
</gene>
<organism evidence="3 4">
    <name type="scientific">Actinacidiphila acididurans</name>
    <dbReference type="NCBI Taxonomy" id="2784346"/>
    <lineage>
        <taxon>Bacteria</taxon>
        <taxon>Bacillati</taxon>
        <taxon>Actinomycetota</taxon>
        <taxon>Actinomycetes</taxon>
        <taxon>Kitasatosporales</taxon>
        <taxon>Streptomycetaceae</taxon>
        <taxon>Actinacidiphila</taxon>
    </lineage>
</organism>
<feature type="region of interest" description="Disordered" evidence="1">
    <location>
        <begin position="69"/>
        <end position="148"/>
    </location>
</feature>
<feature type="transmembrane region" description="Helical" evidence="2">
    <location>
        <begin position="282"/>
        <end position="300"/>
    </location>
</feature>
<evidence type="ECO:0000313" key="3">
    <source>
        <dbReference type="EMBL" id="MBM9505175.1"/>
    </source>
</evidence>
<feature type="transmembrane region" description="Helical" evidence="2">
    <location>
        <begin position="242"/>
        <end position="270"/>
    </location>
</feature>
<sequence length="347" mass="35439">MGVESDRLVFDYLSKVGDLAQTALPAAQRMRLVAQLRTDIDRERGDADSPAAVRRILGRIGTPDEVVEAAASGVPAAPPPVPAAPPAPSRPAPDADDPGTTGGSGERPKGYGPYAGRVPPPGRRPGAPRKNADDWWQAAPDGGDGMRAGDELIDLPGMTGRIFIPVDDEELAGIRPPGTGPQDAAAAGQKGPGAAGEQDPAAEKADKGAAAGGGDKAAPGKKRRLPRLPFAGGGLKGWGSPVLLLAAALLVAGAAIGSWIPLGLGWLTGWLTRKLTPAQKKFGILGIPGAAAIGMLVWLWGRDAGKWSTPIAQGQMGQAVQGALPGTVRLAALGSALYLVWRARRTA</sequence>
<feature type="compositionally biased region" description="Pro residues" evidence="1">
    <location>
        <begin position="76"/>
        <end position="91"/>
    </location>
</feature>
<evidence type="ECO:0000256" key="1">
    <source>
        <dbReference type="SAM" id="MobiDB-lite"/>
    </source>
</evidence>
<keyword evidence="2" id="KW-0472">Membrane</keyword>
<evidence type="ECO:0000256" key="2">
    <source>
        <dbReference type="SAM" id="Phobius"/>
    </source>
</evidence>
<keyword evidence="4" id="KW-1185">Reference proteome</keyword>
<feature type="transmembrane region" description="Helical" evidence="2">
    <location>
        <begin position="320"/>
        <end position="341"/>
    </location>
</feature>
<keyword evidence="2" id="KW-1133">Transmembrane helix</keyword>
<keyword evidence="2" id="KW-0812">Transmembrane</keyword>
<reference evidence="3 4" key="1">
    <citation type="submission" date="2021-01" db="EMBL/GenBank/DDBJ databases">
        <title>Streptomyces acididurans sp. nov., isolated from a peat swamp forest soil.</title>
        <authorList>
            <person name="Chantavorakit T."/>
            <person name="Duangmal K."/>
        </authorList>
    </citation>
    <scope>NUCLEOTIDE SEQUENCE [LARGE SCALE GENOMIC DNA]</scope>
    <source>
        <strain evidence="3 4">KK5PA1</strain>
    </source>
</reference>
<protein>
    <recommendedName>
        <fullName evidence="5">Integral membrane protein</fullName>
    </recommendedName>
</protein>